<dbReference type="AlphaFoldDB" id="A0A6V7HNG0"/>
<dbReference type="EMBL" id="CADCXW020000001">
    <property type="protein sequence ID" value="CAD1528414.1"/>
    <property type="molecule type" value="Genomic_DNA"/>
</dbReference>
<accession>A0A6V7HNG0</accession>
<gene>
    <name evidence="1" type="ORF">BBRV_LOCUS1840</name>
</gene>
<sequence>MKIKKIHFWTKKTNTIKKKQTNDTCPKKCSELTSRCLEVNNPPASKRKKSILNFCKVVDQPEKLEKPSNCPDIECKKRETFWEYLFGRRNVKKIDKQSIDEPNFSEDQEYVICREYSPINRTFSGTIAAPQPKSPPDFPPPKAIFTKRFVEKCQKIPSQCSAAAFFAGSFCCSYSKIIKPFKIPYDELRPPGNTKTKFNNRVSIELRKMEKNIFPLIQMGQTIDRISRLPGEIPKPPSTAFATEDSCDPEVIGKRKKTSRIERLKILTASNSSTCSSGNCINTK</sequence>
<evidence type="ECO:0000313" key="1">
    <source>
        <dbReference type="EMBL" id="CAD1528414.1"/>
    </source>
</evidence>
<reference evidence="1" key="1">
    <citation type="submission" date="2020-07" db="EMBL/GenBank/DDBJ databases">
        <authorList>
            <person name="Ferguson B K."/>
        </authorList>
    </citation>
    <scope>NUCLEOTIDE SEQUENCE</scope>
    <source>
        <strain evidence="1">L06</strain>
    </source>
</reference>
<protein>
    <submittedName>
        <fullName evidence="1">Uncharacterized protein</fullName>
    </submittedName>
</protein>
<organism evidence="1">
    <name type="scientific">Bracon brevicornis</name>
    <dbReference type="NCBI Taxonomy" id="1563983"/>
    <lineage>
        <taxon>Eukaryota</taxon>
        <taxon>Metazoa</taxon>
        <taxon>Ecdysozoa</taxon>
        <taxon>Arthropoda</taxon>
        <taxon>Hexapoda</taxon>
        <taxon>Insecta</taxon>
        <taxon>Pterygota</taxon>
        <taxon>Neoptera</taxon>
        <taxon>Endopterygota</taxon>
        <taxon>Hymenoptera</taxon>
        <taxon>Apocrita</taxon>
        <taxon>Ichneumonoidea</taxon>
        <taxon>Braconidae</taxon>
        <taxon>Braconinae</taxon>
        <taxon>Bracon</taxon>
    </lineage>
</organism>
<proteinExistence type="predicted"/>
<name>A0A6V7HNG0_9HYME</name>